<accession>A0ACC2GM03</accession>
<organism evidence="1 2">
    <name type="scientific">Dallia pectoralis</name>
    <name type="common">Alaska blackfish</name>
    <dbReference type="NCBI Taxonomy" id="75939"/>
    <lineage>
        <taxon>Eukaryota</taxon>
        <taxon>Metazoa</taxon>
        <taxon>Chordata</taxon>
        <taxon>Craniata</taxon>
        <taxon>Vertebrata</taxon>
        <taxon>Euteleostomi</taxon>
        <taxon>Actinopterygii</taxon>
        <taxon>Neopterygii</taxon>
        <taxon>Teleostei</taxon>
        <taxon>Protacanthopterygii</taxon>
        <taxon>Esociformes</taxon>
        <taxon>Umbridae</taxon>
        <taxon>Dallia</taxon>
    </lineage>
</organism>
<dbReference type="Proteomes" id="UP001157502">
    <property type="component" value="Chromosome 11"/>
</dbReference>
<protein>
    <submittedName>
        <fullName evidence="1">Uncharacterized protein</fullName>
    </submittedName>
</protein>
<dbReference type="EMBL" id="CM055738">
    <property type="protein sequence ID" value="KAJ8004652.1"/>
    <property type="molecule type" value="Genomic_DNA"/>
</dbReference>
<comment type="caution">
    <text evidence="1">The sequence shown here is derived from an EMBL/GenBank/DDBJ whole genome shotgun (WGS) entry which is preliminary data.</text>
</comment>
<proteinExistence type="predicted"/>
<gene>
    <name evidence="1" type="ORF">DPEC_G00138550</name>
</gene>
<keyword evidence="2" id="KW-1185">Reference proteome</keyword>
<name>A0ACC2GM03_DALPE</name>
<sequence>MEFLKSTHTNLCQCLSTDAHYIIKKCEDVLSVKQGKAVCKQNTDAGKVDILLKTIVEKGEETCEWFYEILKEEQSRYPGLQKHFSESLHVTPRSKVYADGGSTVDVRKVTGVQMNKGLNMGITIQAEGLNAPGVNPKRPPGCADMVATNSSSIFASEVSQCTIDGDFNYSVIQAPPSKVHGYSELSKSKKIKVNSTRPIKDASGFLKRHRVNLVSKVTNVKPVVDTMQSTVYQDEMAANVNAQLTNQEKMRKLLDSVKSSKASEALIQALITHQKDVMDDLMAEDASREK</sequence>
<reference evidence="1" key="1">
    <citation type="submission" date="2021-05" db="EMBL/GenBank/DDBJ databases">
        <authorList>
            <person name="Pan Q."/>
            <person name="Jouanno E."/>
            <person name="Zahm M."/>
            <person name="Klopp C."/>
            <person name="Cabau C."/>
            <person name="Louis A."/>
            <person name="Berthelot C."/>
            <person name="Parey E."/>
            <person name="Roest Crollius H."/>
            <person name="Montfort J."/>
            <person name="Robinson-Rechavi M."/>
            <person name="Bouchez O."/>
            <person name="Lampietro C."/>
            <person name="Lopez Roques C."/>
            <person name="Donnadieu C."/>
            <person name="Postlethwait J."/>
            <person name="Bobe J."/>
            <person name="Dillon D."/>
            <person name="Chandos A."/>
            <person name="von Hippel F."/>
            <person name="Guiguen Y."/>
        </authorList>
    </citation>
    <scope>NUCLEOTIDE SEQUENCE</scope>
    <source>
        <strain evidence="1">YG-Jan2019</strain>
    </source>
</reference>
<evidence type="ECO:0000313" key="2">
    <source>
        <dbReference type="Proteomes" id="UP001157502"/>
    </source>
</evidence>
<evidence type="ECO:0000313" key="1">
    <source>
        <dbReference type="EMBL" id="KAJ8004652.1"/>
    </source>
</evidence>